<dbReference type="AlphaFoldDB" id="A0A1X0D4S4"/>
<comment type="caution">
    <text evidence="1">The sequence shown here is derived from an EMBL/GenBank/DDBJ whole genome shotgun (WGS) entry which is preliminary data.</text>
</comment>
<dbReference type="Pfam" id="PF20129">
    <property type="entry name" value="DUF6519"/>
    <property type="match status" value="2"/>
</dbReference>
<gene>
    <name evidence="1" type="ORF">BST26_15820</name>
</gene>
<dbReference type="SUPFAM" id="SSF51126">
    <property type="entry name" value="Pectin lyase-like"/>
    <property type="match status" value="2"/>
</dbReference>
<evidence type="ECO:0000313" key="1">
    <source>
        <dbReference type="EMBL" id="ORA67401.1"/>
    </source>
</evidence>
<dbReference type="InterPro" id="IPR006626">
    <property type="entry name" value="PbH1"/>
</dbReference>
<dbReference type="InterPro" id="IPR039448">
    <property type="entry name" value="Beta_helix"/>
</dbReference>
<reference evidence="1 2" key="1">
    <citation type="submission" date="2016-12" db="EMBL/GenBank/DDBJ databases">
        <title>The new phylogeny of genus Mycobacterium.</title>
        <authorList>
            <person name="Tortoli E."/>
            <person name="Trovato A."/>
            <person name="Cirillo D.M."/>
        </authorList>
    </citation>
    <scope>NUCLEOTIDE SEQUENCE [LARGE SCALE GENOMIC DNA]</scope>
    <source>
        <strain evidence="1 2">DSM 45130</strain>
    </source>
</reference>
<name>A0A1X0D4S4_9MYCO</name>
<sequence length="1062" mass="111414">MGTDIAGVRFDAVRNYNRVIRLQGRLSLDADDNEQHAIYDRRSRAAAADLGSPGPRPGIAGTAVVPRTTPDAFALSVSGGSLMIGTGRMYIDGIAAENHGVPSAPGPVPVDPLLGGTEYGTPVPYPTQPYFTPAPALPTTGTHLVYLDVWEREITAVESPDLIDDALGVDTTARSQVVWQVRVHAPDSPGIDCKTIDSAIPGWIEVIAASAGRLTVETTPVDPDDNPCCLPLSGGFRGRGNQTYRVEIHDPGPAGTATFKWSRENASITLAVTEVLPDHRLRLTSLGHDDILGLHTDDWCEIIDDHCELDGRPGAMRRIIVDTDRNEVSFDSALPAELAVDTAGALQRHLRVRRWDQSGLVRTNTGATVADLDLPTATGILTVPAVATPIVLEDGITATLTAPGGVFHTGDHWIFEARTGTAWVRPLVDAPPVGPLHHYARLGILVNGVPASDCRVPWPPEPGGDCGDCAVCVSAEEHNSGAHTIQMAIDDIAATGGVVCLGPGDFVLDRPAELIKIGDVHIHGQGAATRLVGSNDIFVIMVSFGITLSDFAVLSGGLRTSVPLIDYEGPAAAIRIISAERIHVEHLAIDIKSVADQPGRAVKMHESLLDATFRNNRIHAPIGFCGWENNDHPLLLDNVAIRENTMVVEAAGVHIDGQAYFRGDVTVADNRISGSAQRAAITARGSTSDDGATLVKRNHITIAEGAGILVGSAGITVTDNIVTAHPPDIADIFVANGITSDPNGEKSENSCPTRICGNQVSGFLGAAIDVRHATVAIDVCDNQVHDTGDGIAIRFQVSDMSARVSGNTLRDILSRFGGGAQMVAGILIAGAAGAEVADNTVIRVGPERNPECTAVGVLLYGIAGCRVLGNDITDVGYPMDPGQSFDCTVLAVSRITLHGNQSARQRGYPTADRARGVGLLVQSVLGDFAAALNPDTAYIDDQVVYSDGGSWLGNPALEPACAIDGNTWTGSIEQPAVVIETREHPVVLANNICNAPDFSTAFTVQIAGHSAAITGNHIRGGQHSLALGVSNTRLSVLGNLVSAGSISGLPAGFAPFNIYGVN</sequence>
<dbReference type="RefSeq" id="WP_083032260.1">
    <property type="nucleotide sequence ID" value="NZ_AP022618.1"/>
</dbReference>
<dbReference type="Gene3D" id="2.160.20.10">
    <property type="entry name" value="Single-stranded right-handed beta-helix, Pectin lyase-like"/>
    <property type="match status" value="2"/>
</dbReference>
<accession>A0A1X0D4S4</accession>
<organism evidence="1 2">
    <name type="scientific">Mycolicibacterium insubricum</name>
    <dbReference type="NCBI Taxonomy" id="444597"/>
    <lineage>
        <taxon>Bacteria</taxon>
        <taxon>Bacillati</taxon>
        <taxon>Actinomycetota</taxon>
        <taxon>Actinomycetes</taxon>
        <taxon>Mycobacteriales</taxon>
        <taxon>Mycobacteriaceae</taxon>
        <taxon>Mycolicibacterium</taxon>
    </lineage>
</organism>
<dbReference type="OrthoDB" id="134981at2"/>
<dbReference type="InterPro" id="IPR045392">
    <property type="entry name" value="DUF6519"/>
</dbReference>
<dbReference type="STRING" id="444597.BST26_15820"/>
<dbReference type="Pfam" id="PF13229">
    <property type="entry name" value="Beta_helix"/>
    <property type="match status" value="1"/>
</dbReference>
<protein>
    <submittedName>
        <fullName evidence="1">Uncharacterized protein</fullName>
    </submittedName>
</protein>
<proteinExistence type="predicted"/>
<dbReference type="Proteomes" id="UP000192801">
    <property type="component" value="Unassembled WGS sequence"/>
</dbReference>
<keyword evidence="2" id="KW-1185">Reference proteome</keyword>
<dbReference type="InterPro" id="IPR012334">
    <property type="entry name" value="Pectin_lyas_fold"/>
</dbReference>
<dbReference type="InterPro" id="IPR011050">
    <property type="entry name" value="Pectin_lyase_fold/virulence"/>
</dbReference>
<evidence type="ECO:0000313" key="2">
    <source>
        <dbReference type="Proteomes" id="UP000192801"/>
    </source>
</evidence>
<dbReference type="EMBL" id="MVHS01000043">
    <property type="protein sequence ID" value="ORA67401.1"/>
    <property type="molecule type" value="Genomic_DNA"/>
</dbReference>
<dbReference type="SMART" id="SM00710">
    <property type="entry name" value="PbH1"/>
    <property type="match status" value="9"/>
</dbReference>